<evidence type="ECO:0000313" key="3">
    <source>
        <dbReference type="EMBL" id="JAT68136.1"/>
    </source>
</evidence>
<feature type="domain" description="Exocyst complex component Sec10-like alpha-helical bundle" evidence="2">
    <location>
        <begin position="532"/>
        <end position="732"/>
    </location>
</feature>
<dbReference type="GO" id="GO:0006893">
    <property type="term" value="P:Golgi to plasma membrane transport"/>
    <property type="evidence" value="ECO:0007669"/>
    <property type="project" value="TreeGrafter"/>
</dbReference>
<dbReference type="GO" id="GO:0006887">
    <property type="term" value="P:exocytosis"/>
    <property type="evidence" value="ECO:0007669"/>
    <property type="project" value="TreeGrafter"/>
</dbReference>
<name>A0A1D1ZMD5_AUXPR</name>
<accession>A0A1D1ZMD5</accession>
<dbReference type="PANTHER" id="PTHR12100:SF0">
    <property type="entry name" value="EXOCYST COMPLEX COMPONENT 5"/>
    <property type="match status" value="1"/>
</dbReference>
<feature type="domain" description="Exocyst complex component Sec10-like alpha-helical bundle" evidence="2">
    <location>
        <begin position="169"/>
        <end position="430"/>
    </location>
</feature>
<evidence type="ECO:0000256" key="1">
    <source>
        <dbReference type="SAM" id="MobiDB-lite"/>
    </source>
</evidence>
<reference evidence="3" key="1">
    <citation type="submission" date="2015-08" db="EMBL/GenBank/DDBJ databases">
        <authorList>
            <person name="Babu N.S."/>
            <person name="Beckwith C.J."/>
            <person name="Beseler K.G."/>
            <person name="Brison A."/>
            <person name="Carone J.V."/>
            <person name="Caskin T.P."/>
            <person name="Diamond M."/>
            <person name="Durham M.E."/>
            <person name="Foxe J.M."/>
            <person name="Go M."/>
            <person name="Henderson B.A."/>
            <person name="Jones I.B."/>
            <person name="McGettigan J.A."/>
            <person name="Micheletti S.J."/>
            <person name="Nasrallah M.E."/>
            <person name="Ortiz D."/>
            <person name="Piller C.R."/>
            <person name="Privatt S.R."/>
            <person name="Schneider S.L."/>
            <person name="Sharp S."/>
            <person name="Smith T.C."/>
            <person name="Stanton J.D."/>
            <person name="Ullery H.E."/>
            <person name="Wilson R.J."/>
            <person name="Serrano M.G."/>
            <person name="Buck G."/>
            <person name="Lee V."/>
            <person name="Wang Y."/>
            <person name="Carvalho R."/>
            <person name="Voegtly L."/>
            <person name="Shi R."/>
            <person name="Duckworth R."/>
            <person name="Johnson A."/>
            <person name="Loviza R."/>
            <person name="Walstead R."/>
            <person name="Shah Z."/>
            <person name="Kiflezghi M."/>
            <person name="Wade K."/>
            <person name="Ball S.L."/>
            <person name="Bradley K.W."/>
            <person name="Asai D.J."/>
            <person name="Bowman C.A."/>
            <person name="Russell D.A."/>
            <person name="Pope W.H."/>
            <person name="Jacobs-Sera D."/>
            <person name="Hendrix R.W."/>
            <person name="Hatfull G.F."/>
        </authorList>
    </citation>
    <scope>NUCLEOTIDE SEQUENCE</scope>
</reference>
<dbReference type="Pfam" id="PF07393">
    <property type="entry name" value="Sec10_HB"/>
    <property type="match status" value="2"/>
</dbReference>
<dbReference type="EMBL" id="GDKF01010486">
    <property type="protein sequence ID" value="JAT68136.1"/>
    <property type="molecule type" value="Transcribed_RNA"/>
</dbReference>
<protein>
    <recommendedName>
        <fullName evidence="2">Exocyst complex component Sec10-like alpha-helical bundle domain-containing protein</fullName>
    </recommendedName>
</protein>
<dbReference type="InterPro" id="IPR009976">
    <property type="entry name" value="Sec10-like"/>
</dbReference>
<dbReference type="PANTHER" id="PTHR12100">
    <property type="entry name" value="SEC10"/>
    <property type="match status" value="1"/>
</dbReference>
<dbReference type="GO" id="GO:0000145">
    <property type="term" value="C:exocyst"/>
    <property type="evidence" value="ECO:0007669"/>
    <property type="project" value="TreeGrafter"/>
</dbReference>
<organism evidence="3">
    <name type="scientific">Auxenochlorella protothecoides</name>
    <name type="common">Green microalga</name>
    <name type="synonym">Chlorella protothecoides</name>
    <dbReference type="NCBI Taxonomy" id="3075"/>
    <lineage>
        <taxon>Eukaryota</taxon>
        <taxon>Viridiplantae</taxon>
        <taxon>Chlorophyta</taxon>
        <taxon>core chlorophytes</taxon>
        <taxon>Trebouxiophyceae</taxon>
        <taxon>Chlorellales</taxon>
        <taxon>Chlorellaceae</taxon>
        <taxon>Auxenochlorella</taxon>
    </lineage>
</organism>
<feature type="region of interest" description="Disordered" evidence="1">
    <location>
        <begin position="276"/>
        <end position="301"/>
    </location>
</feature>
<gene>
    <name evidence="3" type="ORF">g.36945</name>
</gene>
<evidence type="ECO:0000259" key="2">
    <source>
        <dbReference type="Pfam" id="PF07393"/>
    </source>
</evidence>
<dbReference type="AlphaFoldDB" id="A0A1D1ZMD5"/>
<sequence length="750" mass="79539">MSAPDPTLSNLTLKSLKDPSFDTDEIFQTALGQWNGETGRPLPVEALQSIHSHLAGVQRRLGEIQKAANTVCERLEQDTSERQGLLLASLQTVERGHSEAQGLFRDVEAKTATLTQAATRHGNRLKTALLEKQRASAAIRQLNHLLTFAHAPSLSALPALFHDDARAGEAAATATALLAVSREVVEAMRSSHTLKQSAPLGSINAALVRLEEYCNALDNRVVSRFDAALARSDFPAMAACARIMAAGAGKKGDPSGSGERLLIQRYISTRPIFTEPEQGLMGRGPLDAGNPPPPGSPGDASPLRSLRLLYKTLLQNIMNEAVVAEQVFTQPTAALAALVTRVFEQRVQFAVDQALSWRGVPDPPSASDLRAHLRQLAEAVAMTRGLASDAQEVMGGESALMNELADAATAQHLANYVEEELEWLETRFREEEERAPGNPLSLPSFMELLAAHTEALERATTLGLGAGLTATVRTLHGTAADLAAPEGPPCLLRQARALLAAGLAASAGMCEVLGALGTLGAALELLLAHHGARVAPALLPAPADARTAAAGLEALRAELDAEALAALDAALAAELAGLEARLAECQLPADFRPSDADAVPGEGPGERPTPACAQACATLEELMLLAEQCLHGPNRESMQAEVGLRLVDALRRHMARQRFCPLGALCWRRDLQEYRRAARADGPAARQLAEMEAEAGLLVVAPEALPGLVGSTLGLTAQRARQVIALRADWGEAGARGKRLAALFPDDQRR</sequence>
<proteinExistence type="predicted"/>
<dbReference type="InterPro" id="IPR048627">
    <property type="entry name" value="Sec10_HB"/>
</dbReference>